<evidence type="ECO:0000313" key="7">
    <source>
        <dbReference type="EMBL" id="CAD7635524.1"/>
    </source>
</evidence>
<dbReference type="InterPro" id="IPR023332">
    <property type="entry name" value="Proteasome_alpha-type"/>
</dbReference>
<dbReference type="GO" id="GO:0051603">
    <property type="term" value="P:proteolysis involved in protein catabolic process"/>
    <property type="evidence" value="ECO:0007669"/>
    <property type="project" value="InterPro"/>
</dbReference>
<dbReference type="EMBL" id="OC871646">
    <property type="protein sequence ID" value="CAD7635524.1"/>
    <property type="molecule type" value="Genomic_DNA"/>
</dbReference>
<dbReference type="Proteomes" id="UP000759131">
    <property type="component" value="Unassembled WGS sequence"/>
</dbReference>
<dbReference type="InterPro" id="IPR050115">
    <property type="entry name" value="Proteasome_alpha"/>
</dbReference>
<evidence type="ECO:0000256" key="2">
    <source>
        <dbReference type="ARBA" id="ARBA00004496"/>
    </source>
</evidence>
<organism evidence="7">
    <name type="scientific">Medioppia subpectinata</name>
    <dbReference type="NCBI Taxonomy" id="1979941"/>
    <lineage>
        <taxon>Eukaryota</taxon>
        <taxon>Metazoa</taxon>
        <taxon>Ecdysozoa</taxon>
        <taxon>Arthropoda</taxon>
        <taxon>Chelicerata</taxon>
        <taxon>Arachnida</taxon>
        <taxon>Acari</taxon>
        <taxon>Acariformes</taxon>
        <taxon>Sarcoptiformes</taxon>
        <taxon>Oribatida</taxon>
        <taxon>Brachypylina</taxon>
        <taxon>Oppioidea</taxon>
        <taxon>Oppiidae</taxon>
        <taxon>Medioppia</taxon>
    </lineage>
</organism>
<dbReference type="InterPro" id="IPR001353">
    <property type="entry name" value="Proteasome_sua/b"/>
</dbReference>
<evidence type="ECO:0000256" key="5">
    <source>
        <dbReference type="ARBA" id="ARBA00023242"/>
    </source>
</evidence>
<keyword evidence="5" id="KW-0539">Nucleus</keyword>
<evidence type="ECO:0000256" key="6">
    <source>
        <dbReference type="PROSITE-ProRule" id="PRU00808"/>
    </source>
</evidence>
<comment type="subcellular location">
    <subcellularLocation>
        <location evidence="2">Cytoplasm</location>
    </subcellularLocation>
    <subcellularLocation>
        <location evidence="1">Nucleus</location>
    </subcellularLocation>
</comment>
<name>A0A7R9Q7P1_9ACAR</name>
<evidence type="ECO:0000256" key="1">
    <source>
        <dbReference type="ARBA" id="ARBA00004123"/>
    </source>
</evidence>
<dbReference type="Gene3D" id="3.60.20.10">
    <property type="entry name" value="Glutamine Phosphoribosylpyrophosphate, subunit 1, domain 1"/>
    <property type="match status" value="2"/>
</dbReference>
<evidence type="ECO:0000256" key="3">
    <source>
        <dbReference type="ARBA" id="ARBA00022490"/>
    </source>
</evidence>
<dbReference type="GO" id="GO:0005737">
    <property type="term" value="C:cytoplasm"/>
    <property type="evidence" value="ECO:0007669"/>
    <property type="project" value="UniProtKB-SubCell"/>
</dbReference>
<keyword evidence="3" id="KW-0963">Cytoplasm</keyword>
<dbReference type="SUPFAM" id="SSF56235">
    <property type="entry name" value="N-terminal nucleophile aminohydrolases (Ntn hydrolases)"/>
    <property type="match status" value="2"/>
</dbReference>
<keyword evidence="4 6" id="KW-0647">Proteasome</keyword>
<dbReference type="PROSITE" id="PS51475">
    <property type="entry name" value="PROTEASOME_ALPHA_2"/>
    <property type="match status" value="1"/>
</dbReference>
<feature type="non-terminal residue" evidence="7">
    <location>
        <position position="238"/>
    </location>
</feature>
<keyword evidence="8" id="KW-1185">Reference proteome</keyword>
<proteinExistence type="inferred from homology"/>
<reference evidence="7" key="1">
    <citation type="submission" date="2020-11" db="EMBL/GenBank/DDBJ databases">
        <authorList>
            <person name="Tran Van P."/>
        </authorList>
    </citation>
    <scope>NUCLEOTIDE SEQUENCE</scope>
</reference>
<dbReference type="AlphaFoldDB" id="A0A7R9Q7P1"/>
<accession>A0A7R9Q7P1</accession>
<comment type="similarity">
    <text evidence="6">Belongs to the peptidase T1A family.</text>
</comment>
<dbReference type="GO" id="GO:0019773">
    <property type="term" value="C:proteasome core complex, alpha-subunit complex"/>
    <property type="evidence" value="ECO:0007669"/>
    <property type="project" value="UniProtKB-UniRule"/>
</dbReference>
<evidence type="ECO:0008006" key="9">
    <source>
        <dbReference type="Google" id="ProtNLM"/>
    </source>
</evidence>
<dbReference type="InterPro" id="IPR029055">
    <property type="entry name" value="Ntn_hydrolases_N"/>
</dbReference>
<dbReference type="InterPro" id="IPR034642">
    <property type="entry name" value="Proteasome_subunit_alpha6"/>
</dbReference>
<gene>
    <name evidence="7" type="ORF">OSB1V03_LOCUS15915</name>
</gene>
<dbReference type="OrthoDB" id="5835702at2759"/>
<dbReference type="GO" id="GO:0005634">
    <property type="term" value="C:nucleus"/>
    <property type="evidence" value="ECO:0007669"/>
    <property type="project" value="UniProtKB-SubCell"/>
</dbReference>
<evidence type="ECO:0000313" key="8">
    <source>
        <dbReference type="Proteomes" id="UP000759131"/>
    </source>
</evidence>
<evidence type="ECO:0000256" key="4">
    <source>
        <dbReference type="ARBA" id="ARBA00022942"/>
    </source>
</evidence>
<sequence length="238" mass="26420">EYAFKAINQSAITSLGLKGKDCAVVVTQKKVADKLIDPSSVTNLYRITPNIGCVITGIVPDSASQVQRARYEAANFRYKFGYSMPIEVLARKLADIAQVYTQNAEMRPLGTSMMLIAHEDGKPLLYKTDPAGYYCGYEDGKPLLYKTDPAGYYCGYRGCAVGVKAVEAQNQLEKKLKKKTDYDEKETIQMAITTLSNVLTIDFKPNEIQVGVVDKSGLFRALNEHEIEQHLTTIAEKD</sequence>
<dbReference type="EMBL" id="CAJPIZ010017071">
    <property type="protein sequence ID" value="CAG2115954.1"/>
    <property type="molecule type" value="Genomic_DNA"/>
</dbReference>
<dbReference type="Pfam" id="PF00227">
    <property type="entry name" value="Proteasome"/>
    <property type="match status" value="1"/>
</dbReference>
<dbReference type="PANTHER" id="PTHR11599">
    <property type="entry name" value="PROTEASOME SUBUNIT ALPHA/BETA"/>
    <property type="match status" value="1"/>
</dbReference>
<dbReference type="CDD" id="cd03754">
    <property type="entry name" value="proteasome_alpha_type_6"/>
    <property type="match status" value="1"/>
</dbReference>
<protein>
    <recommendedName>
        <fullName evidence="9">Proteasome subunit alpha type 6</fullName>
    </recommendedName>
</protein>